<comment type="caution">
    <text evidence="7">The sequence shown here is derived from an EMBL/GenBank/DDBJ whole genome shotgun (WGS) entry which is preliminary data.</text>
</comment>
<dbReference type="GO" id="GO:0009003">
    <property type="term" value="F:signal peptidase activity"/>
    <property type="evidence" value="ECO:0007669"/>
    <property type="project" value="UniProtKB-EC"/>
</dbReference>
<dbReference type="InterPro" id="IPR036286">
    <property type="entry name" value="LexA/Signal_pep-like_sf"/>
</dbReference>
<evidence type="ECO:0000256" key="6">
    <source>
        <dbReference type="SAM" id="Phobius"/>
    </source>
</evidence>
<evidence type="ECO:0000256" key="4">
    <source>
        <dbReference type="ARBA" id="ARBA00023136"/>
    </source>
</evidence>
<feature type="transmembrane region" description="Helical" evidence="6">
    <location>
        <begin position="142"/>
        <end position="161"/>
    </location>
</feature>
<organism evidence="7 8">
    <name type="scientific">Candidatus Roizmanbacteria bacterium RIFCSPHIGHO2_02_FULL_38_11</name>
    <dbReference type="NCBI Taxonomy" id="1802039"/>
    <lineage>
        <taxon>Bacteria</taxon>
        <taxon>Candidatus Roizmaniibacteriota</taxon>
    </lineage>
</organism>
<evidence type="ECO:0000313" key="7">
    <source>
        <dbReference type="EMBL" id="OGK23474.1"/>
    </source>
</evidence>
<evidence type="ECO:0000256" key="2">
    <source>
        <dbReference type="ARBA" id="ARBA00022692"/>
    </source>
</evidence>
<protein>
    <recommendedName>
        <fullName evidence="5">Signal peptidase I</fullName>
        <ecNumber evidence="5">3.4.21.89</ecNumber>
    </recommendedName>
</protein>
<dbReference type="InterPro" id="IPR019533">
    <property type="entry name" value="Peptidase_S26"/>
</dbReference>
<evidence type="ECO:0000256" key="5">
    <source>
        <dbReference type="NCBIfam" id="TIGR02228"/>
    </source>
</evidence>
<dbReference type="Proteomes" id="UP000177913">
    <property type="component" value="Unassembled WGS sequence"/>
</dbReference>
<reference evidence="7 8" key="1">
    <citation type="journal article" date="2016" name="Nat. Commun.">
        <title>Thousands of microbial genomes shed light on interconnected biogeochemical processes in an aquifer system.</title>
        <authorList>
            <person name="Anantharaman K."/>
            <person name="Brown C.T."/>
            <person name="Hug L.A."/>
            <person name="Sharon I."/>
            <person name="Castelle C.J."/>
            <person name="Probst A.J."/>
            <person name="Thomas B.C."/>
            <person name="Singh A."/>
            <person name="Wilkins M.J."/>
            <person name="Karaoz U."/>
            <person name="Brodie E.L."/>
            <person name="Williams K.H."/>
            <person name="Hubbard S.S."/>
            <person name="Banfield J.F."/>
        </authorList>
    </citation>
    <scope>NUCLEOTIDE SEQUENCE [LARGE SCALE GENOMIC DNA]</scope>
</reference>
<comment type="subcellular location">
    <subcellularLocation>
        <location evidence="1">Membrane</location>
    </subcellularLocation>
</comment>
<keyword evidence="2 6" id="KW-0812">Transmembrane</keyword>
<dbReference type="PANTHER" id="PTHR10806:SF6">
    <property type="entry name" value="SIGNAL PEPTIDASE COMPLEX CATALYTIC SUBUNIT SEC11"/>
    <property type="match status" value="1"/>
</dbReference>
<keyword evidence="3 6" id="KW-1133">Transmembrane helix</keyword>
<dbReference type="GO" id="GO:0004252">
    <property type="term" value="F:serine-type endopeptidase activity"/>
    <property type="evidence" value="ECO:0007669"/>
    <property type="project" value="UniProtKB-UniRule"/>
</dbReference>
<dbReference type="NCBIfam" id="TIGR02228">
    <property type="entry name" value="sigpep_I_arch"/>
    <property type="match status" value="1"/>
</dbReference>
<dbReference type="SUPFAM" id="SSF51306">
    <property type="entry name" value="LexA/Signal peptidase"/>
    <property type="match status" value="1"/>
</dbReference>
<sequence>MGKTIYLITEEVLKGVVFGILPFLVFILITSKTDLLGGIRSFVVLTGSMEPTIPVSTIVFTHPLDVYKLNDVIAFKKEDRTVTHRIIDVEDKRSLLYYKTMGDANNISDSDLVPQSNVLGNVFFAIPYAGRIVFFINTVPGYLALIVFPAGIFIIFELISINNEMKKETEKKLLQQMQMI</sequence>
<feature type="transmembrane region" description="Helical" evidence="6">
    <location>
        <begin position="12"/>
        <end position="30"/>
    </location>
</feature>
<dbReference type="InterPro" id="IPR001733">
    <property type="entry name" value="Peptidase_S26B"/>
</dbReference>
<dbReference type="CDD" id="cd06530">
    <property type="entry name" value="S26_SPase_I"/>
    <property type="match status" value="1"/>
</dbReference>
<dbReference type="Gene3D" id="2.10.109.10">
    <property type="entry name" value="Umud Fragment, subunit A"/>
    <property type="match status" value="1"/>
</dbReference>
<dbReference type="EMBL" id="MFZO01000047">
    <property type="protein sequence ID" value="OGK23474.1"/>
    <property type="molecule type" value="Genomic_DNA"/>
</dbReference>
<accession>A0A1F7GXF8</accession>
<evidence type="ECO:0000313" key="8">
    <source>
        <dbReference type="Proteomes" id="UP000177913"/>
    </source>
</evidence>
<evidence type="ECO:0000256" key="1">
    <source>
        <dbReference type="ARBA" id="ARBA00004370"/>
    </source>
</evidence>
<dbReference type="GO" id="GO:0016020">
    <property type="term" value="C:membrane"/>
    <property type="evidence" value="ECO:0007669"/>
    <property type="project" value="UniProtKB-SubCell"/>
</dbReference>
<gene>
    <name evidence="7" type="ORF">A3C25_02295</name>
</gene>
<dbReference type="GO" id="GO:0006465">
    <property type="term" value="P:signal peptide processing"/>
    <property type="evidence" value="ECO:0007669"/>
    <property type="project" value="UniProtKB-UniRule"/>
</dbReference>
<keyword evidence="4 6" id="KW-0472">Membrane</keyword>
<proteinExistence type="predicted"/>
<dbReference type="AlphaFoldDB" id="A0A1F7GXF8"/>
<evidence type="ECO:0000256" key="3">
    <source>
        <dbReference type="ARBA" id="ARBA00022989"/>
    </source>
</evidence>
<dbReference type="PANTHER" id="PTHR10806">
    <property type="entry name" value="SIGNAL PEPTIDASE COMPLEX CATALYTIC SUBUNIT SEC11"/>
    <property type="match status" value="1"/>
</dbReference>
<name>A0A1F7GXF8_9BACT</name>
<dbReference type="EC" id="3.4.21.89" evidence="5"/>